<evidence type="ECO:0000256" key="1">
    <source>
        <dbReference type="ARBA" id="ARBA00004651"/>
    </source>
</evidence>
<evidence type="ECO:0000256" key="4">
    <source>
        <dbReference type="ARBA" id="ARBA00022679"/>
    </source>
</evidence>
<dbReference type="InterPro" id="IPR036514">
    <property type="entry name" value="SGNH_hydro_sf"/>
</dbReference>
<keyword evidence="4" id="KW-0808">Transferase</keyword>
<feature type="transmembrane region" description="Helical" evidence="10">
    <location>
        <begin position="236"/>
        <end position="256"/>
    </location>
</feature>
<dbReference type="SUPFAM" id="SSF52266">
    <property type="entry name" value="SGNH hydrolase"/>
    <property type="match status" value="1"/>
</dbReference>
<dbReference type="EMBL" id="JAAAMV010000003">
    <property type="protein sequence ID" value="NBD23999.1"/>
    <property type="molecule type" value="Genomic_DNA"/>
</dbReference>
<feature type="compositionally biased region" description="Polar residues" evidence="9">
    <location>
        <begin position="403"/>
        <end position="419"/>
    </location>
</feature>
<feature type="transmembrane region" description="Helical" evidence="10">
    <location>
        <begin position="173"/>
        <end position="194"/>
    </location>
</feature>
<dbReference type="InterPro" id="IPR002656">
    <property type="entry name" value="Acyl_transf_3_dom"/>
</dbReference>
<keyword evidence="6 10" id="KW-1133">Transmembrane helix</keyword>
<evidence type="ECO:0000256" key="6">
    <source>
        <dbReference type="ARBA" id="ARBA00022989"/>
    </source>
</evidence>
<dbReference type="RefSeq" id="WP_161742759.1">
    <property type="nucleotide sequence ID" value="NZ_JAAAMV010000003.1"/>
</dbReference>
<keyword evidence="3" id="KW-1003">Cell membrane</keyword>
<evidence type="ECO:0000313" key="13">
    <source>
        <dbReference type="Proteomes" id="UP000665561"/>
    </source>
</evidence>
<keyword evidence="13" id="KW-1185">Reference proteome</keyword>
<keyword evidence="8 12" id="KW-0012">Acyltransferase</keyword>
<evidence type="ECO:0000256" key="3">
    <source>
        <dbReference type="ARBA" id="ARBA00022475"/>
    </source>
</evidence>
<dbReference type="Gene3D" id="3.40.50.1110">
    <property type="entry name" value="SGNH hydrolase"/>
    <property type="match status" value="1"/>
</dbReference>
<dbReference type="PANTHER" id="PTHR23028">
    <property type="entry name" value="ACETYLTRANSFERASE"/>
    <property type="match status" value="1"/>
</dbReference>
<organism evidence="12 13">
    <name type="scientific">Paenibacillus glycinis</name>
    <dbReference type="NCBI Taxonomy" id="2697035"/>
    <lineage>
        <taxon>Bacteria</taxon>
        <taxon>Bacillati</taxon>
        <taxon>Bacillota</taxon>
        <taxon>Bacilli</taxon>
        <taxon>Bacillales</taxon>
        <taxon>Paenibacillaceae</taxon>
        <taxon>Paenibacillus</taxon>
    </lineage>
</organism>
<dbReference type="Pfam" id="PF01757">
    <property type="entry name" value="Acyl_transf_3"/>
    <property type="match status" value="1"/>
</dbReference>
<sequence length="729" mass="75811">MPRPLGSSRYMPGLDGLRAIAVFAVIAYHLNLSWVPGGLLGVGIFFVLSGYLITDILLKQHAAKGRLDLRDFWIRRARRLLPAMLIMLGLVSAWLSVADAARLASMRGEIVSVLLYYSNWRLIFHHVSYFESFGPPSPLGHLWSLAVEEQFYLLWPIALVLLVRAVKQRGRLMLWILAGAALSAGAMALIYVPGLDPSRVYYGTDTRAFGLLIGAALAVVWPSWKLAEPISRRGSIAVDAVGTAGLLVIALMIATVGEYDAFLYRGGMVVLSLAAAAVVAAMAHPASRLARVIGSKPLQWFGARSYGIYLYHYPVIALSTPAAQADEFHPLRALIQVLASMALAELSWRYVEEPIRHGALGRLLGRLRTGQGLRPGRKRGMMLACICALVVASVSCSSQSNLVQGDNGKTQTGSGQTADTDTENDVNGVGPAGNHQTGSDAAGTGNQPAGSAEEPVAGGGTVNGGGAGSGSGGAGGAGTNGGSAIGTTQPSDGGGSVSTPGNSEAVDNTGKDNAGNAGGAGGSNAAGNEGGKAGGGTNGNLGNSGQAGDMPGKGPASGADTPAGSADGAKTPVPPIAKDGITVIGDSVILDAKPFLEELVEGIVVDGEVGRQLSQADDVVADLKRRNQLGKKVVIELGTNGSFTAKQLQRLLDEIGPDRTIYFVNTRVPRKWQDAVNDMLADTVSSLPNAKLIDWYTASKDHADFFGKDGVHLKRSGGEFFANLIASSL</sequence>
<dbReference type="Proteomes" id="UP000665561">
    <property type="component" value="Unassembled WGS sequence"/>
</dbReference>
<feature type="transmembrane region" description="Helical" evidence="10">
    <location>
        <begin position="37"/>
        <end position="58"/>
    </location>
</feature>
<reference evidence="12 13" key="1">
    <citation type="submission" date="2020-01" db="EMBL/GenBank/DDBJ databases">
        <title>Paenibacillus soybeanensis sp. nov. isolated from the nodules of soybean (Glycine max(L.) Merr).</title>
        <authorList>
            <person name="Wang H."/>
        </authorList>
    </citation>
    <scope>NUCLEOTIDE SEQUENCE [LARGE SCALE GENOMIC DNA]</scope>
    <source>
        <strain evidence="12 13">T1</strain>
    </source>
</reference>
<feature type="compositionally biased region" description="Polar residues" evidence="9">
    <location>
        <begin position="434"/>
        <end position="449"/>
    </location>
</feature>
<evidence type="ECO:0000256" key="8">
    <source>
        <dbReference type="ARBA" id="ARBA00023315"/>
    </source>
</evidence>
<feature type="region of interest" description="Disordered" evidence="9">
    <location>
        <begin position="401"/>
        <end position="576"/>
    </location>
</feature>
<feature type="transmembrane region" description="Helical" evidence="10">
    <location>
        <begin position="150"/>
        <end position="166"/>
    </location>
</feature>
<dbReference type="CDD" id="cd01840">
    <property type="entry name" value="SGNH_hydrolase_yrhL_like"/>
    <property type="match status" value="1"/>
</dbReference>
<feature type="compositionally biased region" description="Polar residues" evidence="9">
    <location>
        <begin position="485"/>
        <end position="506"/>
    </location>
</feature>
<keyword evidence="7 10" id="KW-0472">Membrane</keyword>
<name>A0ABW9XNM4_9BACL</name>
<evidence type="ECO:0000259" key="11">
    <source>
        <dbReference type="Pfam" id="PF01757"/>
    </source>
</evidence>
<feature type="compositionally biased region" description="Gly residues" evidence="9">
    <location>
        <begin position="457"/>
        <end position="484"/>
    </location>
</feature>
<feature type="domain" description="Acyltransferase 3" evidence="11">
    <location>
        <begin position="12"/>
        <end position="342"/>
    </location>
</feature>
<comment type="similarity">
    <text evidence="2">Belongs to the acyltransferase 3 family.</text>
</comment>
<evidence type="ECO:0000256" key="5">
    <source>
        <dbReference type="ARBA" id="ARBA00022692"/>
    </source>
</evidence>
<evidence type="ECO:0000313" key="12">
    <source>
        <dbReference type="EMBL" id="NBD23999.1"/>
    </source>
</evidence>
<evidence type="ECO:0000256" key="9">
    <source>
        <dbReference type="SAM" id="MobiDB-lite"/>
    </source>
</evidence>
<proteinExistence type="inferred from homology"/>
<dbReference type="GO" id="GO:0016746">
    <property type="term" value="F:acyltransferase activity"/>
    <property type="evidence" value="ECO:0007669"/>
    <property type="project" value="UniProtKB-KW"/>
</dbReference>
<evidence type="ECO:0000256" key="7">
    <source>
        <dbReference type="ARBA" id="ARBA00023136"/>
    </source>
</evidence>
<feature type="transmembrane region" description="Helical" evidence="10">
    <location>
        <begin position="206"/>
        <end position="224"/>
    </location>
</feature>
<comment type="subcellular location">
    <subcellularLocation>
        <location evidence="1">Cell membrane</location>
        <topology evidence="1">Multi-pass membrane protein</topology>
    </subcellularLocation>
</comment>
<accession>A0ABW9XNM4</accession>
<protein>
    <submittedName>
        <fullName evidence="12">Acyltransferase family protein</fullName>
    </submittedName>
</protein>
<evidence type="ECO:0000256" key="2">
    <source>
        <dbReference type="ARBA" id="ARBA00007400"/>
    </source>
</evidence>
<comment type="caution">
    <text evidence="12">The sequence shown here is derived from an EMBL/GenBank/DDBJ whole genome shotgun (WGS) entry which is preliminary data.</text>
</comment>
<gene>
    <name evidence="12" type="ORF">GT019_08955</name>
</gene>
<feature type="transmembrane region" description="Helical" evidence="10">
    <location>
        <begin position="79"/>
        <end position="97"/>
    </location>
</feature>
<evidence type="ECO:0000256" key="10">
    <source>
        <dbReference type="SAM" id="Phobius"/>
    </source>
</evidence>
<dbReference type="PANTHER" id="PTHR23028:SF53">
    <property type="entry name" value="ACYL_TRANSF_3 DOMAIN-CONTAINING PROTEIN"/>
    <property type="match status" value="1"/>
</dbReference>
<feature type="compositionally biased region" description="Gly residues" evidence="9">
    <location>
        <begin position="516"/>
        <end position="539"/>
    </location>
</feature>
<feature type="transmembrane region" description="Helical" evidence="10">
    <location>
        <begin position="262"/>
        <end position="283"/>
    </location>
</feature>
<dbReference type="InterPro" id="IPR050879">
    <property type="entry name" value="Acyltransferase_3"/>
</dbReference>
<keyword evidence="5 10" id="KW-0812">Transmembrane</keyword>